<comment type="similarity">
    <text evidence="1 3">Belongs to the bacterial flagellin family.</text>
</comment>
<dbReference type="InterPro" id="IPR001492">
    <property type="entry name" value="Flagellin"/>
</dbReference>
<feature type="domain" description="Flagellin C-terminal" evidence="5">
    <location>
        <begin position="267"/>
        <end position="347"/>
    </location>
</feature>
<evidence type="ECO:0000313" key="7">
    <source>
        <dbReference type="Proteomes" id="UP000191905"/>
    </source>
</evidence>
<organism evidence="6 7">
    <name type="scientific">Manganibacter manganicus</name>
    <dbReference type="NCBI Taxonomy" id="1873176"/>
    <lineage>
        <taxon>Bacteria</taxon>
        <taxon>Pseudomonadati</taxon>
        <taxon>Pseudomonadota</taxon>
        <taxon>Alphaproteobacteria</taxon>
        <taxon>Hyphomicrobiales</taxon>
        <taxon>Phyllobacteriaceae</taxon>
        <taxon>Manganibacter</taxon>
    </lineage>
</organism>
<dbReference type="SUPFAM" id="SSF64518">
    <property type="entry name" value="Phase 1 flagellin"/>
    <property type="match status" value="1"/>
</dbReference>
<evidence type="ECO:0000259" key="5">
    <source>
        <dbReference type="Pfam" id="PF00700"/>
    </source>
</evidence>
<dbReference type="STRING" id="1873176.BFN67_11195"/>
<evidence type="ECO:0000313" key="6">
    <source>
        <dbReference type="EMBL" id="OQM77051.1"/>
    </source>
</evidence>
<dbReference type="PANTHER" id="PTHR42792:SF1">
    <property type="entry name" value="FLAGELLAR HOOK-ASSOCIATED PROTEIN 3"/>
    <property type="match status" value="1"/>
</dbReference>
<evidence type="ECO:0000259" key="4">
    <source>
        <dbReference type="Pfam" id="PF00669"/>
    </source>
</evidence>
<keyword evidence="3" id="KW-0964">Secreted</keyword>
<accession>A0A1V8RV30</accession>
<reference evidence="6 7" key="1">
    <citation type="journal article" date="2016" name="Int. J. Syst. Evol. Microbiol.">
        <title>Pseudaminobacter manganicus sp. nov., isolated from sludge of a manganese mine.</title>
        <authorList>
            <person name="Li J."/>
            <person name="Huang J."/>
            <person name="Liao S."/>
            <person name="Wang G."/>
        </authorList>
    </citation>
    <scope>NUCLEOTIDE SEQUENCE [LARGE SCALE GENOMIC DNA]</scope>
    <source>
        <strain evidence="6 7">JH-7</strain>
    </source>
</reference>
<proteinExistence type="inferred from homology"/>
<evidence type="ECO:0000256" key="1">
    <source>
        <dbReference type="ARBA" id="ARBA00005709"/>
    </source>
</evidence>
<dbReference type="InterPro" id="IPR046358">
    <property type="entry name" value="Flagellin_C"/>
</dbReference>
<dbReference type="AlphaFoldDB" id="A0A1V8RV30"/>
<dbReference type="InterPro" id="IPR001029">
    <property type="entry name" value="Flagellin_N"/>
</dbReference>
<dbReference type="PANTHER" id="PTHR42792">
    <property type="entry name" value="FLAGELLIN"/>
    <property type="match status" value="1"/>
</dbReference>
<comment type="function">
    <text evidence="3">Flagellin is the subunit protein which polymerizes to form the filaments of bacterial flagella.</text>
</comment>
<comment type="caution">
    <text evidence="6">The sequence shown here is derived from an EMBL/GenBank/DDBJ whole genome shotgun (WGS) entry which is preliminary data.</text>
</comment>
<dbReference type="Gene3D" id="1.20.1330.10">
    <property type="entry name" value="f41 fragment of flagellin, N-terminal domain"/>
    <property type="match status" value="1"/>
</dbReference>
<dbReference type="NCBIfam" id="NF004669">
    <property type="entry name" value="PRK06008.1"/>
    <property type="match status" value="1"/>
</dbReference>
<evidence type="ECO:0000256" key="3">
    <source>
        <dbReference type="RuleBase" id="RU362073"/>
    </source>
</evidence>
<dbReference type="Pfam" id="PF00700">
    <property type="entry name" value="Flagellin_C"/>
    <property type="match status" value="1"/>
</dbReference>
<dbReference type="OrthoDB" id="8004955at2"/>
<gene>
    <name evidence="6" type="ORF">BFN67_11195</name>
</gene>
<feature type="domain" description="Flagellin N-terminal" evidence="4">
    <location>
        <begin position="6"/>
        <end position="140"/>
    </location>
</feature>
<sequence>MKTVSVSSASVSNAMRYSQMHMQMELVEAQKEMTTLKVADTGLALGTRASQSVNFHRDLDRLNTIIDSNGLVALRLGTTQSALDQIGALAQTLMETLTTATTGDLSGAVLSDSGKATLQSLTGLANTALNGEYLFAGTNTDIKPLDDFTAADSPAKAAFDAAFFSHFGFTKDDPAAASITAAQIDDFIITKVEPQFLGAGWGNWSSATDQGIVSRISLNETVETSVSANNEGIRKLAMAAAMATDLFSGNLSDEARKAAATRALSLSGQAISDLSQIRAQTGIVQKSVSDASDRMKTQTDLFKKHLLDLEGVDPYEAATRVNDLMTHIQTSFALTARIQQLSLLNYLT</sequence>
<dbReference type="RefSeq" id="WP_080918176.1">
    <property type="nucleotide sequence ID" value="NZ_MDET01000003.1"/>
</dbReference>
<dbReference type="Proteomes" id="UP000191905">
    <property type="component" value="Unassembled WGS sequence"/>
</dbReference>
<keyword evidence="6" id="KW-0966">Cell projection</keyword>
<dbReference type="GO" id="GO:0005576">
    <property type="term" value="C:extracellular region"/>
    <property type="evidence" value="ECO:0007669"/>
    <property type="project" value="UniProtKB-SubCell"/>
</dbReference>
<dbReference type="Pfam" id="PF00669">
    <property type="entry name" value="Flagellin_N"/>
    <property type="match status" value="1"/>
</dbReference>
<name>A0A1V8RV30_9HYPH</name>
<dbReference type="EMBL" id="MDET01000003">
    <property type="protein sequence ID" value="OQM77051.1"/>
    <property type="molecule type" value="Genomic_DNA"/>
</dbReference>
<keyword evidence="7" id="KW-1185">Reference proteome</keyword>
<keyword evidence="2 3" id="KW-0975">Bacterial flagellum</keyword>
<protein>
    <recommendedName>
        <fullName evidence="3">Flagellin</fullName>
    </recommendedName>
</protein>
<keyword evidence="6" id="KW-0282">Flagellum</keyword>
<keyword evidence="6" id="KW-0969">Cilium</keyword>
<dbReference type="GO" id="GO:0009288">
    <property type="term" value="C:bacterial-type flagellum"/>
    <property type="evidence" value="ECO:0007669"/>
    <property type="project" value="UniProtKB-SubCell"/>
</dbReference>
<comment type="subcellular location">
    <subcellularLocation>
        <location evidence="3">Secreted</location>
    </subcellularLocation>
    <subcellularLocation>
        <location evidence="3">Bacterial flagellum</location>
    </subcellularLocation>
</comment>
<evidence type="ECO:0000256" key="2">
    <source>
        <dbReference type="ARBA" id="ARBA00023143"/>
    </source>
</evidence>
<dbReference type="GO" id="GO:0005198">
    <property type="term" value="F:structural molecule activity"/>
    <property type="evidence" value="ECO:0007669"/>
    <property type="project" value="UniProtKB-UniRule"/>
</dbReference>